<feature type="chain" id="PRO_5044894602" evidence="1">
    <location>
        <begin position="21"/>
        <end position="171"/>
    </location>
</feature>
<dbReference type="AlphaFoldDB" id="A0ABC9HIV5"/>
<accession>A0ABC9HIV5</accession>
<dbReference type="Proteomes" id="UP001189180">
    <property type="component" value="Unassembled WGS sequence"/>
</dbReference>
<name>A0ABC9HIV5_FASHE</name>
<evidence type="ECO:0000256" key="1">
    <source>
        <dbReference type="SAM" id="SignalP"/>
    </source>
</evidence>
<keyword evidence="1" id="KW-0732">Signal</keyword>
<evidence type="ECO:0000313" key="2">
    <source>
        <dbReference type="EMBL" id="CAM0512853.1"/>
    </source>
</evidence>
<organism evidence="2 3">
    <name type="scientific">Fasciola hepatica</name>
    <name type="common">Liver fluke</name>
    <dbReference type="NCBI Taxonomy" id="6192"/>
    <lineage>
        <taxon>Eukaryota</taxon>
        <taxon>Metazoa</taxon>
        <taxon>Spiralia</taxon>
        <taxon>Lophotrochozoa</taxon>
        <taxon>Platyhelminthes</taxon>
        <taxon>Trematoda</taxon>
        <taxon>Digenea</taxon>
        <taxon>Plagiorchiida</taxon>
        <taxon>Echinostomata</taxon>
        <taxon>Echinostomatoidea</taxon>
        <taxon>Fasciolidae</taxon>
        <taxon>Fasciola</taxon>
    </lineage>
</organism>
<reference evidence="2 3" key="1">
    <citation type="submission" date="2024-08" db="EMBL/GenBank/DDBJ databases">
        <authorList>
            <person name="Paterson S."/>
        </authorList>
    </citation>
    <scope>NUCLEOTIDE SEQUENCE [LARGE SCALE GENOMIC DNA]</scope>
</reference>
<proteinExistence type="predicted"/>
<feature type="signal peptide" evidence="1">
    <location>
        <begin position="1"/>
        <end position="20"/>
    </location>
</feature>
<comment type="caution">
    <text evidence="2">The sequence shown here is derived from an EMBL/GenBank/DDBJ whole genome shotgun (WGS) entry which is preliminary data.</text>
</comment>
<dbReference type="EMBL" id="CANUEZ050000387">
    <property type="protein sequence ID" value="CAM0512853.1"/>
    <property type="molecule type" value="Genomic_DNA"/>
</dbReference>
<gene>
    <name evidence="2" type="ORF">FHB240107_LOCUS6563</name>
</gene>
<evidence type="ECO:0000313" key="3">
    <source>
        <dbReference type="Proteomes" id="UP001189180"/>
    </source>
</evidence>
<sequence length="171" mass="19792">MTGVYLRILFPSLWIHFILALDERTKQALIARILNSTSYVKVTEYRKQREKYIDNDKRRGQMSWFYKNLGPLYNSTRERWSDNSRVDICDGYFQFRAFAECVGCFFGVRTSECSLIIKSPGVLPMVVIVYVEQRITPGLLVYGDERSHNSSAMYDYLLTNGIIPITDSVCG</sequence>
<protein>
    <submittedName>
        <fullName evidence="2">Uncharacterized protein</fullName>
    </submittedName>
</protein>
<keyword evidence="3" id="KW-1185">Reference proteome</keyword>